<evidence type="ECO:0000313" key="1">
    <source>
        <dbReference type="EMBL" id="KAK7605089.1"/>
    </source>
</evidence>
<dbReference type="SUPFAM" id="SSF48403">
    <property type="entry name" value="Ankyrin repeat"/>
    <property type="match status" value="1"/>
</dbReference>
<organism evidence="1 2">
    <name type="scientific">Parthenolecanium corni</name>
    <dbReference type="NCBI Taxonomy" id="536013"/>
    <lineage>
        <taxon>Eukaryota</taxon>
        <taxon>Metazoa</taxon>
        <taxon>Ecdysozoa</taxon>
        <taxon>Arthropoda</taxon>
        <taxon>Hexapoda</taxon>
        <taxon>Insecta</taxon>
        <taxon>Pterygota</taxon>
        <taxon>Neoptera</taxon>
        <taxon>Paraneoptera</taxon>
        <taxon>Hemiptera</taxon>
        <taxon>Sternorrhyncha</taxon>
        <taxon>Coccoidea</taxon>
        <taxon>Coccidae</taxon>
        <taxon>Parthenolecanium</taxon>
    </lineage>
</organism>
<name>A0AAN9YB71_9HEMI</name>
<dbReference type="InterPro" id="IPR036770">
    <property type="entry name" value="Ankyrin_rpt-contain_sf"/>
</dbReference>
<dbReference type="Proteomes" id="UP001367676">
    <property type="component" value="Unassembled WGS sequence"/>
</dbReference>
<reference evidence="1 2" key="1">
    <citation type="submission" date="2024-03" db="EMBL/GenBank/DDBJ databases">
        <title>Adaptation during the transition from Ophiocordyceps entomopathogen to insect associate is accompanied by gene loss and intensified selection.</title>
        <authorList>
            <person name="Ward C.M."/>
            <person name="Onetto C.A."/>
            <person name="Borneman A.R."/>
        </authorList>
    </citation>
    <scope>NUCLEOTIDE SEQUENCE [LARGE SCALE GENOMIC DNA]</scope>
    <source>
        <strain evidence="1">AWRI1</strain>
        <tissue evidence="1">Single Adult Female</tissue>
    </source>
</reference>
<accession>A0AAN9YB71</accession>
<dbReference type="AlphaFoldDB" id="A0AAN9YB71"/>
<keyword evidence="2" id="KW-1185">Reference proteome</keyword>
<comment type="caution">
    <text evidence="1">The sequence shown here is derived from an EMBL/GenBank/DDBJ whole genome shotgun (WGS) entry which is preliminary data.</text>
</comment>
<gene>
    <name evidence="1" type="ORF">V9T40_006947</name>
</gene>
<evidence type="ECO:0000313" key="2">
    <source>
        <dbReference type="Proteomes" id="UP001367676"/>
    </source>
</evidence>
<proteinExistence type="predicted"/>
<dbReference type="EMBL" id="JBBCAQ010000002">
    <property type="protein sequence ID" value="KAK7605089.1"/>
    <property type="molecule type" value="Genomic_DNA"/>
</dbReference>
<protein>
    <submittedName>
        <fullName evidence="1">Uncharacterized protein</fullName>
    </submittedName>
</protein>
<sequence>MATKDTDFRNRVIILTPVKMGNVQLVNRMIQNNKCQIDANGNNASHVAVEEEFLRIADILVTHDPLVNVPDKVYSAMLNSLKQVTQDNKDLETESAILHELVEKLKYDLANTKEDADTEKINLSPLTSHLANFNEKYLKSGL</sequence>